<dbReference type="PANTHER" id="PTHR12138:SF162">
    <property type="entry name" value="CHROMOSOME UNDETERMINED SCAFFOLD_275, WHOLE GENOME SHOTGUN SEQUENCE"/>
    <property type="match status" value="1"/>
</dbReference>
<feature type="non-terminal residue" evidence="1">
    <location>
        <position position="1"/>
    </location>
</feature>
<dbReference type="AlphaFoldDB" id="G5APF9"/>
<evidence type="ECO:0000313" key="1">
    <source>
        <dbReference type="EMBL" id="EHA98919.1"/>
    </source>
</evidence>
<name>G5APF9_HETGA</name>
<dbReference type="InParanoid" id="G5APF9"/>
<proteinExistence type="predicted"/>
<evidence type="ECO:0000313" key="2">
    <source>
        <dbReference type="Proteomes" id="UP000006813"/>
    </source>
</evidence>
<dbReference type="Proteomes" id="UP000006813">
    <property type="component" value="Unassembled WGS sequence"/>
</dbReference>
<organism evidence="1 2">
    <name type="scientific">Heterocephalus glaber</name>
    <name type="common">Naked mole rat</name>
    <dbReference type="NCBI Taxonomy" id="10181"/>
    <lineage>
        <taxon>Eukaryota</taxon>
        <taxon>Metazoa</taxon>
        <taxon>Chordata</taxon>
        <taxon>Craniata</taxon>
        <taxon>Vertebrata</taxon>
        <taxon>Euteleostomi</taxon>
        <taxon>Mammalia</taxon>
        <taxon>Eutheria</taxon>
        <taxon>Euarchontoglires</taxon>
        <taxon>Glires</taxon>
        <taxon>Rodentia</taxon>
        <taxon>Hystricomorpha</taxon>
        <taxon>Bathyergidae</taxon>
        <taxon>Heterocephalus</taxon>
    </lineage>
</organism>
<sequence length="85" mass="9178">DPPTSASQVSEITGMCHHVQLNATFMYTRKPDDLCDLLYPNWPETSGNPPASASQSAGITGVCHYAQLSFLSRRGTAKWPGLALN</sequence>
<gene>
    <name evidence="1" type="ORF">GW7_16415</name>
</gene>
<dbReference type="EMBL" id="JH166341">
    <property type="protein sequence ID" value="EHA98919.1"/>
    <property type="molecule type" value="Genomic_DNA"/>
</dbReference>
<feature type="non-terminal residue" evidence="1">
    <location>
        <position position="85"/>
    </location>
</feature>
<dbReference type="PANTHER" id="PTHR12138">
    <property type="entry name" value="PRIMATE-EXPANDED PROTEIN FAMILY"/>
    <property type="match status" value="1"/>
</dbReference>
<reference evidence="1 2" key="1">
    <citation type="journal article" date="2011" name="Nature">
        <title>Genome sequencing reveals insights into physiology and longevity of the naked mole rat.</title>
        <authorList>
            <person name="Kim E.B."/>
            <person name="Fang X."/>
            <person name="Fushan A.A."/>
            <person name="Huang Z."/>
            <person name="Lobanov A.V."/>
            <person name="Han L."/>
            <person name="Marino S.M."/>
            <person name="Sun X."/>
            <person name="Turanov A.A."/>
            <person name="Yang P."/>
            <person name="Yim S.H."/>
            <person name="Zhao X."/>
            <person name="Kasaikina M.V."/>
            <person name="Stoletzki N."/>
            <person name="Peng C."/>
            <person name="Polak P."/>
            <person name="Xiong Z."/>
            <person name="Kiezun A."/>
            <person name="Zhu Y."/>
            <person name="Chen Y."/>
            <person name="Kryukov G.V."/>
            <person name="Zhang Q."/>
            <person name="Peshkin L."/>
            <person name="Yang L."/>
            <person name="Bronson R.T."/>
            <person name="Buffenstein R."/>
            <person name="Wang B."/>
            <person name="Han C."/>
            <person name="Li Q."/>
            <person name="Chen L."/>
            <person name="Zhao W."/>
            <person name="Sunyaev S.R."/>
            <person name="Park T.J."/>
            <person name="Zhang G."/>
            <person name="Wang J."/>
            <person name="Gladyshev V.N."/>
        </authorList>
    </citation>
    <scope>NUCLEOTIDE SEQUENCE [LARGE SCALE GENOMIC DNA]</scope>
</reference>
<protein>
    <submittedName>
        <fullName evidence="1">Uncharacterized protein</fullName>
    </submittedName>
</protein>
<accession>G5APF9</accession>
<dbReference type="PRINTS" id="PR02045">
    <property type="entry name" value="F138DOMAIN"/>
</dbReference>